<accession>A0A2Z4JAJ0</accession>
<evidence type="ECO:0000256" key="1">
    <source>
        <dbReference type="SAM" id="MobiDB-lite"/>
    </source>
</evidence>
<organism evidence="2 3">
    <name type="scientific">Streptomyces cadmiisoli</name>
    <dbReference type="NCBI Taxonomy" id="2184053"/>
    <lineage>
        <taxon>Bacteria</taxon>
        <taxon>Bacillati</taxon>
        <taxon>Actinomycetota</taxon>
        <taxon>Actinomycetes</taxon>
        <taxon>Kitasatosporales</taxon>
        <taxon>Streptomycetaceae</taxon>
        <taxon>Streptomyces</taxon>
        <taxon>Streptomyces aurantiacus group</taxon>
    </lineage>
</organism>
<dbReference type="AlphaFoldDB" id="A0A2Z4JAJ0"/>
<dbReference type="KEGG" id="scad:DN051_39435"/>
<proteinExistence type="predicted"/>
<feature type="compositionally biased region" description="Low complexity" evidence="1">
    <location>
        <begin position="9"/>
        <end position="20"/>
    </location>
</feature>
<keyword evidence="3" id="KW-1185">Reference proteome</keyword>
<protein>
    <submittedName>
        <fullName evidence="2">Uncharacterized protein</fullName>
    </submittedName>
</protein>
<sequence>MPGRADAWPPGRVGPPVRRAGPGGRCPGPADPPHRCRRSTRTRRMSSLSSATSSTTSNSSPESTTA</sequence>
<dbReference type="EMBL" id="CP030073">
    <property type="protein sequence ID" value="AWW41947.1"/>
    <property type="molecule type" value="Genomic_DNA"/>
</dbReference>
<feature type="compositionally biased region" description="Low complexity" evidence="1">
    <location>
        <begin position="45"/>
        <end position="66"/>
    </location>
</feature>
<feature type="compositionally biased region" description="Basic residues" evidence="1">
    <location>
        <begin position="35"/>
        <end position="44"/>
    </location>
</feature>
<evidence type="ECO:0000313" key="3">
    <source>
        <dbReference type="Proteomes" id="UP000249616"/>
    </source>
</evidence>
<reference evidence="2 3" key="1">
    <citation type="journal article" date="2019" name="Int. J. Syst. Evol. Microbiol.">
        <title>Streptomyces cadmiisoli sp. nov., a novel actinomycete isolated from cadmium-contaminated soil.</title>
        <authorList>
            <person name="Li K."/>
            <person name="Tang X."/>
            <person name="Zhao J."/>
            <person name="Guo Y."/>
            <person name="Tang Y."/>
            <person name="Gao J."/>
        </authorList>
    </citation>
    <scope>NUCLEOTIDE SEQUENCE [LARGE SCALE GENOMIC DNA]</scope>
    <source>
        <strain evidence="2 3">ZFG47</strain>
    </source>
</reference>
<evidence type="ECO:0000313" key="2">
    <source>
        <dbReference type="EMBL" id="AWW41947.1"/>
    </source>
</evidence>
<name>A0A2Z4JAJ0_9ACTN</name>
<feature type="region of interest" description="Disordered" evidence="1">
    <location>
        <begin position="1"/>
        <end position="66"/>
    </location>
</feature>
<dbReference type="Proteomes" id="UP000249616">
    <property type="component" value="Chromosome"/>
</dbReference>
<gene>
    <name evidence="2" type="ORF">DN051_39435</name>
</gene>